<keyword evidence="7" id="KW-0832">Ubl conjugation</keyword>
<evidence type="ECO:0000256" key="12">
    <source>
        <dbReference type="ARBA" id="ARBA00077531"/>
    </source>
</evidence>
<evidence type="ECO:0000256" key="14">
    <source>
        <dbReference type="SAM" id="MobiDB-lite"/>
    </source>
</evidence>
<dbReference type="STRING" id="6239.ZK856.9.1"/>
<proteinExistence type="evidence at protein level"/>
<evidence type="ECO:0000313" key="16">
    <source>
        <dbReference type="EMBL" id="CAA94857.2"/>
    </source>
</evidence>
<dbReference type="GO" id="GO:0000492">
    <property type="term" value="P:box C/D snoRNP assembly"/>
    <property type="evidence" value="ECO:0000318"/>
    <property type="project" value="GO_Central"/>
</dbReference>
<evidence type="ECO:0000256" key="13">
    <source>
        <dbReference type="PROSITE-ProRule" id="PRU00453"/>
    </source>
</evidence>
<dbReference type="eggNOG" id="KOG2858">
    <property type="taxonomic scope" value="Eukaryota"/>
</dbReference>
<dbReference type="Pfam" id="PF25790">
    <property type="entry name" value="BCD1"/>
    <property type="match status" value="1"/>
</dbReference>
<dbReference type="Gene3D" id="3.30.60.190">
    <property type="match status" value="1"/>
</dbReference>
<feature type="compositionally biased region" description="Acidic residues" evidence="14">
    <location>
        <begin position="14"/>
        <end position="29"/>
    </location>
</feature>
<feature type="region of interest" description="Disordered" evidence="14">
    <location>
        <begin position="366"/>
        <end position="455"/>
    </location>
</feature>
<evidence type="ECO:0000256" key="1">
    <source>
        <dbReference type="ARBA" id="ARBA00022499"/>
    </source>
</evidence>
<dbReference type="FunCoup" id="Q23644">
    <property type="interactions" value="1111"/>
</dbReference>
<dbReference type="PRO" id="PR:Q23644"/>
<dbReference type="EMBL" id="BX284605">
    <property type="protein sequence ID" value="CAA94857.2"/>
    <property type="molecule type" value="Genomic_DNA"/>
</dbReference>
<reference evidence="16 17" key="1">
    <citation type="journal article" date="1998" name="Science">
        <title>Genome sequence of the nematode C. elegans: a platform for investigating biology.</title>
        <authorList>
            <consortium name="The C. elegans sequencing consortium"/>
            <person name="Sulson J.E."/>
            <person name="Waterston R."/>
        </authorList>
    </citation>
    <scope>NUCLEOTIDE SEQUENCE [LARGE SCALE GENOMIC DNA]</scope>
    <source>
        <strain evidence="16 17">Bristol N2</strain>
    </source>
</reference>
<dbReference type="CDD" id="cd23023">
    <property type="entry name" value="zf-HIT_BCD1"/>
    <property type="match status" value="1"/>
</dbReference>
<feature type="region of interest" description="Disordered" evidence="14">
    <location>
        <begin position="1"/>
        <end position="29"/>
    </location>
</feature>
<dbReference type="PeptideAtlas" id="Q23644"/>
<dbReference type="AGR" id="WB:WBGene00006489"/>
<keyword evidence="4" id="KW-0479">Metal-binding</keyword>
<dbReference type="Pfam" id="PF04438">
    <property type="entry name" value="zf-HIT"/>
    <property type="match status" value="1"/>
</dbReference>
<evidence type="ECO:0000256" key="7">
    <source>
        <dbReference type="ARBA" id="ARBA00022843"/>
    </source>
</evidence>
<dbReference type="WormBase" id="ZK856.9">
    <property type="protein sequence ID" value="CE29017"/>
    <property type="gene ID" value="WBGene00006489"/>
    <property type="gene designation" value="zhit-3"/>
</dbReference>
<evidence type="ECO:0000256" key="9">
    <source>
        <dbReference type="ARBA" id="ARBA00049654"/>
    </source>
</evidence>
<evidence type="ECO:0000313" key="18">
    <source>
        <dbReference type="WormBase" id="ZK856.9"/>
    </source>
</evidence>
<feature type="domain" description="HIT-type" evidence="15">
    <location>
        <begin position="84"/>
        <end position="118"/>
    </location>
</feature>
<dbReference type="PANTHER" id="PTHR13483:SF11">
    <property type="entry name" value="ZINC FINGER HIT DOMAIN-CONTAINING PROTEIN 3"/>
    <property type="match status" value="1"/>
</dbReference>
<dbReference type="PhylomeDB" id="Q23644"/>
<dbReference type="InParanoid" id="Q23644"/>
<keyword evidence="17" id="KW-1185">Reference proteome</keyword>
<organism evidence="16 17">
    <name type="scientific">Caenorhabditis elegans</name>
    <dbReference type="NCBI Taxonomy" id="6239"/>
    <lineage>
        <taxon>Eukaryota</taxon>
        <taxon>Metazoa</taxon>
        <taxon>Ecdysozoa</taxon>
        <taxon>Nematoda</taxon>
        <taxon>Chromadorea</taxon>
        <taxon>Rhabditida</taxon>
        <taxon>Rhabditina</taxon>
        <taxon>Rhabditomorpha</taxon>
        <taxon>Rhabditoidea</taxon>
        <taxon>Rhabditidae</taxon>
        <taxon>Peloderinae</taxon>
        <taxon>Caenorhabditis</taxon>
    </lineage>
</organism>
<keyword evidence="5 13" id="KW-0863">Zinc-finger</keyword>
<evidence type="ECO:0000259" key="15">
    <source>
        <dbReference type="PROSITE" id="PS51083"/>
    </source>
</evidence>
<keyword evidence="1" id="KW-1017">Isopeptide bond</keyword>
<evidence type="ECO:0007829" key="19">
    <source>
        <dbReference type="PeptideAtlas" id="Q23644"/>
    </source>
</evidence>
<dbReference type="OrthoDB" id="272357at2759"/>
<evidence type="ECO:0000256" key="5">
    <source>
        <dbReference type="ARBA" id="ARBA00022771"/>
    </source>
</evidence>
<sequence length="455" mass="51416">MTTSHTPEPKEVEDYQEDGEILDDDDDVPTEIPNITSEFLVNYPSSEDEKSPEDVIKAYKRKIENQKNVENEESVIPAIDPKLCKVCLKNEHKYKCPRCEMRTCSLDCSKKHKADNNCDGVRQAFTKVDKLSQYDPQKSIDDQKFMHLMKEKVGLGAEPVGGVGNDVNSSDGEEKPVDPNALRYTTNSPTERYLLNAARFRHIWLGFVGEQENESRHEQHSDTIFWTLKLSFKKQTADGGIEVFEKIVNNIPETIRVATVLKQFFKPRQYGCIVSESDLDVEKLKPFIDRGIDDVNVYMEVHANPERYYGIITDSTILEMTRTRVVADFPKLVITMKDEFIESMQLLSMEELAEIQTKYGGVGNQRFGGGGRGRGGRGFHRGGANRGGGGSNHNIFRKRPGQDGGQDGGFKRGRGGNFHGGSRRGGYQNRTHQNIDTFDPFEPFSGPNRLPMEYN</sequence>
<dbReference type="PaxDb" id="6239-ZK856.9"/>
<dbReference type="GO" id="GO:0000463">
    <property type="term" value="P:maturation of LSU-rRNA from tricistronic rRNA transcript (SSU-rRNA, 5.8S rRNA, LSU-rRNA)"/>
    <property type="evidence" value="ECO:0000318"/>
    <property type="project" value="GO_Central"/>
</dbReference>
<dbReference type="AlphaFoldDB" id="Q23644"/>
<evidence type="ECO:0000256" key="10">
    <source>
        <dbReference type="ARBA" id="ARBA00061949"/>
    </source>
</evidence>
<evidence type="ECO:0000256" key="3">
    <source>
        <dbReference type="ARBA" id="ARBA00022553"/>
    </source>
</evidence>
<dbReference type="InterPro" id="IPR007529">
    <property type="entry name" value="Znf_HIT"/>
</dbReference>
<evidence type="ECO:0000256" key="8">
    <source>
        <dbReference type="ARBA" id="ARBA00049598"/>
    </source>
</evidence>
<dbReference type="PIR" id="T28048">
    <property type="entry name" value="T28048"/>
</dbReference>
<dbReference type="PANTHER" id="PTHR13483">
    <property type="entry name" value="BOX C_D SNORNA PROTEIN 1-RELATED"/>
    <property type="match status" value="1"/>
</dbReference>
<dbReference type="RefSeq" id="NP_505627.1">
    <property type="nucleotide sequence ID" value="NM_073226.5"/>
</dbReference>
<dbReference type="GO" id="GO:0070761">
    <property type="term" value="C:pre-snoRNP complex"/>
    <property type="evidence" value="ECO:0000318"/>
    <property type="project" value="GO_Central"/>
</dbReference>
<comment type="function">
    <text evidence="8">Required for box C/D snoRNAs accumulation involved in snoRNA processing, snoRNA transport to the nucleolus and ribosome biogenesis.</text>
</comment>
<dbReference type="InterPro" id="IPR057721">
    <property type="entry name" value="BCD1_alpha/beta"/>
</dbReference>
<dbReference type="Bgee" id="WBGene00006489">
    <property type="expression patterns" value="Expressed in embryo and 4 other cell types or tissues"/>
</dbReference>
<evidence type="ECO:0000313" key="17">
    <source>
        <dbReference type="Proteomes" id="UP000001940"/>
    </source>
</evidence>
<dbReference type="UCSC" id="ZK856.9">
    <property type="organism name" value="c. elegans"/>
</dbReference>
<dbReference type="GO" id="GO:0008270">
    <property type="term" value="F:zinc ion binding"/>
    <property type="evidence" value="ECO:0007669"/>
    <property type="project" value="UniProtKB-UniRule"/>
</dbReference>
<comment type="subunit">
    <text evidence="10">Interacts with FBL, SNU13, NOP58, NUFIP1, RUVBL1, RUVBL2 and TAF9. Interacts (via HIT-type zinc finger) with the RUVBL1/RUVBL2 complex in the presence of ADP.</text>
</comment>
<evidence type="ECO:0000256" key="6">
    <source>
        <dbReference type="ARBA" id="ARBA00022833"/>
    </source>
</evidence>
<evidence type="ECO:0000256" key="4">
    <source>
        <dbReference type="ARBA" id="ARBA00022723"/>
    </source>
</evidence>
<keyword evidence="2" id="KW-0690">Ribosome biogenesis</keyword>
<dbReference type="OMA" id="YMPVPIE"/>
<dbReference type="Proteomes" id="UP000001940">
    <property type="component" value="Chromosome V"/>
</dbReference>
<feature type="region of interest" description="Disordered" evidence="14">
    <location>
        <begin position="159"/>
        <end position="183"/>
    </location>
</feature>
<dbReference type="SMR" id="Q23644"/>
<protein>
    <recommendedName>
        <fullName evidence="11">Box C/D snoRNA protein 1</fullName>
    </recommendedName>
    <alternativeName>
        <fullName evidence="12">Zinc finger HIT domain-containing protein 6</fullName>
    </alternativeName>
</protein>
<dbReference type="CTD" id="179420"/>
<gene>
    <name evidence="16 18" type="primary">zhit-3</name>
    <name evidence="16" type="ORF">CELE_ZK856.9</name>
    <name evidence="18" type="ORF">ZK856.9</name>
</gene>
<name>Q23644_CAEEL</name>
<comment type="similarity">
    <text evidence="9">Belongs to the BCD1 family.</text>
</comment>
<keyword evidence="19" id="KW-1267">Proteomics identification</keyword>
<dbReference type="GO" id="GO:0005634">
    <property type="term" value="C:nucleus"/>
    <property type="evidence" value="ECO:0007005"/>
    <property type="project" value="WormBase"/>
</dbReference>
<keyword evidence="6" id="KW-0862">Zinc</keyword>
<dbReference type="PROSITE" id="PS51083">
    <property type="entry name" value="ZF_HIT"/>
    <property type="match status" value="1"/>
</dbReference>
<dbReference type="GeneID" id="179420"/>
<evidence type="ECO:0000256" key="11">
    <source>
        <dbReference type="ARBA" id="ARBA00068630"/>
    </source>
</evidence>
<keyword evidence="3" id="KW-0597">Phosphoprotein</keyword>
<dbReference type="SUPFAM" id="SSF144232">
    <property type="entry name" value="HIT/MYND zinc finger-like"/>
    <property type="match status" value="1"/>
</dbReference>
<dbReference type="InterPro" id="IPR051639">
    <property type="entry name" value="BCD1"/>
</dbReference>
<evidence type="ECO:0000256" key="2">
    <source>
        <dbReference type="ARBA" id="ARBA00022517"/>
    </source>
</evidence>
<dbReference type="HOGENOM" id="CLU_597496_0_0_1"/>
<dbReference type="FunFam" id="3.30.60.190:FF:000001">
    <property type="entry name" value="box C/D snoRNA protein 1"/>
    <property type="match status" value="1"/>
</dbReference>
<accession>Q23644</accession>
<dbReference type="KEGG" id="cel:CELE_ZK856.9"/>